<dbReference type="InterPro" id="IPR044640">
    <property type="entry name" value="RU2A"/>
</dbReference>
<gene>
    <name evidence="3" type="ORF">STCU_03290</name>
    <name evidence="2" type="ORF">STCU_06782</name>
</gene>
<dbReference type="GO" id="GO:0030620">
    <property type="term" value="F:U2 snRNA binding"/>
    <property type="evidence" value="ECO:0007669"/>
    <property type="project" value="InterPro"/>
</dbReference>
<name>S9VDW1_9TRYP</name>
<dbReference type="GO" id="GO:1990904">
    <property type="term" value="C:ribonucleoprotein complex"/>
    <property type="evidence" value="ECO:0007669"/>
    <property type="project" value="UniProtKB-KW"/>
</dbReference>
<feature type="region of interest" description="Disordered" evidence="1">
    <location>
        <begin position="194"/>
        <end position="225"/>
    </location>
</feature>
<proteinExistence type="predicted"/>
<evidence type="ECO:0000313" key="2">
    <source>
        <dbReference type="EMBL" id="EPY25221.1"/>
    </source>
</evidence>
<dbReference type="AlphaFoldDB" id="S9VDW1"/>
<dbReference type="PANTHER" id="PTHR10552">
    <property type="entry name" value="U2 SMALL NUCLEAR RIBONUCLEOPROTEIN A"/>
    <property type="match status" value="1"/>
</dbReference>
<accession>S9VDW1</accession>
<dbReference type="EMBL" id="ATMH01003290">
    <property type="protein sequence ID" value="EPY31735.1"/>
    <property type="molecule type" value="Genomic_DNA"/>
</dbReference>
<dbReference type="PANTHER" id="PTHR10552:SF10">
    <property type="entry name" value="U2 SMALL NUCLEAR RIBONUCLEOPROTEIN 40K"/>
    <property type="match status" value="1"/>
</dbReference>
<dbReference type="EMBL" id="ATMH01006782">
    <property type="protein sequence ID" value="EPY25221.1"/>
    <property type="molecule type" value="Genomic_DNA"/>
</dbReference>
<dbReference type="GO" id="GO:0000398">
    <property type="term" value="P:mRNA splicing, via spliceosome"/>
    <property type="evidence" value="ECO:0007669"/>
    <property type="project" value="InterPro"/>
</dbReference>
<dbReference type="OrthoDB" id="276734at2759"/>
<organism evidence="2 4">
    <name type="scientific">Strigomonas culicis</name>
    <dbReference type="NCBI Taxonomy" id="28005"/>
    <lineage>
        <taxon>Eukaryota</taxon>
        <taxon>Discoba</taxon>
        <taxon>Euglenozoa</taxon>
        <taxon>Kinetoplastea</taxon>
        <taxon>Metakinetoplastina</taxon>
        <taxon>Trypanosomatida</taxon>
        <taxon>Trypanosomatidae</taxon>
        <taxon>Strigomonadinae</taxon>
        <taxon>Strigomonas</taxon>
    </lineage>
</organism>
<reference evidence="2" key="2">
    <citation type="submission" date="2013-03" db="EMBL/GenBank/DDBJ databases">
        <authorList>
            <person name="Motta M.C.M."/>
            <person name="Martins A.C.A."/>
            <person name="Preta C.M.C.C."/>
            <person name="Silva R."/>
            <person name="de Souza S.S."/>
            <person name="Klein C.C."/>
            <person name="de Almeida L.G.P."/>
            <person name="Cunha O.L."/>
            <person name="Colabardini A.C."/>
            <person name="Lima B.A."/>
            <person name="Machado C.R."/>
            <person name="Soares C.M.A."/>
            <person name="de Menezes C.B.A."/>
            <person name="Bartolomeu D.C."/>
            <person name="Grisard E.C."/>
            <person name="Fantinatti-Garboggini F."/>
            <person name="Rodrigues-Luiz G.F."/>
            <person name="Wagner G."/>
            <person name="Goldman G.H."/>
            <person name="Fietto J.L.R."/>
            <person name="Ciapina L.P."/>
            <person name="Brocchi M."/>
            <person name="Elias M.C."/>
            <person name="Goldman M.H.S."/>
            <person name="Sagot M.-F."/>
            <person name="Pereira M."/>
            <person name="Stoco P.H."/>
            <person name="Teixeira S.M.R."/>
            <person name="de Mendonca-Neto R.P."/>
            <person name="Maciel T.E.F."/>
            <person name="Mendes T.A.O."/>
            <person name="Urmenyi T.P."/>
            <person name="Teixeira M.M.G."/>
            <person name="de Camargo E.F.P."/>
            <person name="de Sousa W."/>
            <person name="Schenkman S."/>
            <person name="de Vasconcelos A.T.R."/>
        </authorList>
    </citation>
    <scope>NUCLEOTIDE SEQUENCE</scope>
</reference>
<sequence>MRLTVDHIRRAPQFVNTLQQREVDLRGLRISSLDENALLCLYDGFDVINLTSNALTALEYFPQKNVDRGTDTTMRRVVTLIVHRNQIQKVSVPSCVLALPNVEHFLADDNNLKTLTDILFLRFWKQLQIVSLELNPVWTQNMEGYEESKLRALLVFLCPKLKLINYQRVTQKDRDAAASFKEEFKLLVSASGSASAGDTSQRKTRKRGRENRAGATGGAEGALAGATDGQTALATAGAPSAEDGGADRADDLRVRLERLEQQMENPDVTPQELAALEEEMHQVIGAISRSQKKKSKSS</sequence>
<dbReference type="Pfam" id="PF14580">
    <property type="entry name" value="LRR_9"/>
    <property type="match status" value="1"/>
</dbReference>
<evidence type="ECO:0000256" key="1">
    <source>
        <dbReference type="SAM" id="MobiDB-lite"/>
    </source>
</evidence>
<comment type="caution">
    <text evidence="2">The sequence shown here is derived from an EMBL/GenBank/DDBJ whole genome shotgun (WGS) entry which is preliminary data.</text>
</comment>
<keyword evidence="2" id="KW-0687">Ribonucleoprotein</keyword>
<dbReference type="InterPro" id="IPR032675">
    <property type="entry name" value="LRR_dom_sf"/>
</dbReference>
<reference evidence="2 4" key="1">
    <citation type="journal article" date="2013" name="PLoS ONE">
        <title>Predicting the Proteins of Angomonas deanei, Strigomonas culicis and Their Respective Endosymbionts Reveals New Aspects of the Trypanosomatidae Family.</title>
        <authorList>
            <person name="Motta M.C."/>
            <person name="Martins A.C."/>
            <person name="de Souza S.S."/>
            <person name="Catta-Preta C.M."/>
            <person name="Silva R."/>
            <person name="Klein C.C."/>
            <person name="de Almeida L.G."/>
            <person name="de Lima Cunha O."/>
            <person name="Ciapina L.P."/>
            <person name="Brocchi M."/>
            <person name="Colabardini A.C."/>
            <person name="de Araujo Lima B."/>
            <person name="Machado C.R."/>
            <person name="de Almeida Soares C.M."/>
            <person name="Probst C.M."/>
            <person name="de Menezes C.B."/>
            <person name="Thompson C.E."/>
            <person name="Bartholomeu D.C."/>
            <person name="Gradia D.F."/>
            <person name="Pavoni D.P."/>
            <person name="Grisard E.C."/>
            <person name="Fantinatti-Garboggini F."/>
            <person name="Marchini F.K."/>
            <person name="Rodrigues-Luiz G.F."/>
            <person name="Wagner G."/>
            <person name="Goldman G.H."/>
            <person name="Fietto J.L."/>
            <person name="Elias M.C."/>
            <person name="Goldman M.H."/>
            <person name="Sagot M.F."/>
            <person name="Pereira M."/>
            <person name="Stoco P.H."/>
            <person name="de Mendonca-Neto R.P."/>
            <person name="Teixeira S.M."/>
            <person name="Maciel T.E."/>
            <person name="de Oliveira Mendes T.A."/>
            <person name="Urmenyi T.P."/>
            <person name="de Souza W."/>
            <person name="Schenkman S."/>
            <person name="de Vasconcelos A.T."/>
        </authorList>
    </citation>
    <scope>NUCLEOTIDE SEQUENCE [LARGE SCALE GENOMIC DNA]</scope>
</reference>
<dbReference type="Gene3D" id="3.80.10.10">
    <property type="entry name" value="Ribonuclease Inhibitor"/>
    <property type="match status" value="1"/>
</dbReference>
<evidence type="ECO:0000313" key="3">
    <source>
        <dbReference type="EMBL" id="EPY31735.1"/>
    </source>
</evidence>
<dbReference type="Proteomes" id="UP000015354">
    <property type="component" value="Unassembled WGS sequence"/>
</dbReference>
<dbReference type="SUPFAM" id="SSF52058">
    <property type="entry name" value="L domain-like"/>
    <property type="match status" value="1"/>
</dbReference>
<evidence type="ECO:0000313" key="4">
    <source>
        <dbReference type="Proteomes" id="UP000015354"/>
    </source>
</evidence>
<keyword evidence="4" id="KW-1185">Reference proteome</keyword>
<protein>
    <submittedName>
        <fullName evidence="2">U2 small nuclear ribonucleoprotein A</fullName>
    </submittedName>
</protein>